<dbReference type="EMBL" id="BRYB01001408">
    <property type="protein sequence ID" value="GMI25136.1"/>
    <property type="molecule type" value="Genomic_DNA"/>
</dbReference>
<sequence>MGSKMTKAPPANPAPVCASPEDVPFLYCLRNPEVLDWKSCLSPEEIEAQARRQQDMPLEISPTLFLADHKACANLELMQARGVTHIFNVAGKGHQCSEVEYRQAGIEQVSFDEAEDDEDYPMLERHLGAFREFCEKARVEKGDAAKVVIHCRAGLNRSGVLVSAELMLRERIPVLEAVARVRKARGNLMLCNEGFQEQLVKLARDEGLLGKVPEGTVPEGLAEMERKRKKPPPGTAFLKTLAHM</sequence>
<comment type="catalytic activity">
    <reaction evidence="5">
        <text>O-phospho-L-seryl-[protein] + H2O = L-seryl-[protein] + phosphate</text>
        <dbReference type="Rhea" id="RHEA:20629"/>
        <dbReference type="Rhea" id="RHEA-COMP:9863"/>
        <dbReference type="Rhea" id="RHEA-COMP:11604"/>
        <dbReference type="ChEBI" id="CHEBI:15377"/>
        <dbReference type="ChEBI" id="CHEBI:29999"/>
        <dbReference type="ChEBI" id="CHEBI:43474"/>
        <dbReference type="ChEBI" id="CHEBI:83421"/>
        <dbReference type="EC" id="3.1.3.16"/>
    </reaction>
</comment>
<feature type="domain" description="Tyrosine-protein phosphatase" evidence="7">
    <location>
        <begin position="56"/>
        <end position="208"/>
    </location>
</feature>
<dbReference type="InterPro" id="IPR016130">
    <property type="entry name" value="Tyr_Pase_AS"/>
</dbReference>
<organism evidence="9 10">
    <name type="scientific">Tetraparma gracilis</name>
    <dbReference type="NCBI Taxonomy" id="2962635"/>
    <lineage>
        <taxon>Eukaryota</taxon>
        <taxon>Sar</taxon>
        <taxon>Stramenopiles</taxon>
        <taxon>Ochrophyta</taxon>
        <taxon>Bolidophyceae</taxon>
        <taxon>Parmales</taxon>
        <taxon>Triparmaceae</taxon>
        <taxon>Tetraparma</taxon>
    </lineage>
</organism>
<dbReference type="InterPro" id="IPR003595">
    <property type="entry name" value="Tyr_Pase_cat"/>
</dbReference>
<comment type="catalytic activity">
    <reaction evidence="6">
        <text>O-phospho-L-threonyl-[protein] + H2O = L-threonyl-[protein] + phosphate</text>
        <dbReference type="Rhea" id="RHEA:47004"/>
        <dbReference type="Rhea" id="RHEA-COMP:11060"/>
        <dbReference type="Rhea" id="RHEA-COMP:11605"/>
        <dbReference type="ChEBI" id="CHEBI:15377"/>
        <dbReference type="ChEBI" id="CHEBI:30013"/>
        <dbReference type="ChEBI" id="CHEBI:43474"/>
        <dbReference type="ChEBI" id="CHEBI:61977"/>
        <dbReference type="EC" id="3.1.3.16"/>
    </reaction>
</comment>
<evidence type="ECO:0000313" key="9">
    <source>
        <dbReference type="EMBL" id="GMI25136.1"/>
    </source>
</evidence>
<dbReference type="CDD" id="cd14498">
    <property type="entry name" value="DSP"/>
    <property type="match status" value="1"/>
</dbReference>
<evidence type="ECO:0000313" key="10">
    <source>
        <dbReference type="Proteomes" id="UP001165060"/>
    </source>
</evidence>
<feature type="domain" description="Tyrosine specific protein phosphatases" evidence="8">
    <location>
        <begin position="131"/>
        <end position="196"/>
    </location>
</feature>
<dbReference type="PROSITE" id="PS00383">
    <property type="entry name" value="TYR_PHOSPHATASE_1"/>
    <property type="match status" value="1"/>
</dbReference>
<keyword evidence="4" id="KW-0904">Protein phosphatase</keyword>
<comment type="caution">
    <text evidence="9">The sequence shown here is derived from an EMBL/GenBank/DDBJ whole genome shotgun (WGS) entry which is preliminary data.</text>
</comment>
<gene>
    <name evidence="9" type="ORF">TeGR_g7530</name>
</gene>
<dbReference type="PANTHER" id="PTHR45682">
    <property type="entry name" value="AGAP008228-PA"/>
    <property type="match status" value="1"/>
</dbReference>
<dbReference type="EC" id="3.1.3.16" evidence="2"/>
<dbReference type="InterPro" id="IPR000340">
    <property type="entry name" value="Dual-sp_phosphatase_cat-dom"/>
</dbReference>
<dbReference type="InterPro" id="IPR000387">
    <property type="entry name" value="Tyr_Pase_dom"/>
</dbReference>
<dbReference type="Gene3D" id="3.90.190.10">
    <property type="entry name" value="Protein tyrosine phosphatase superfamily"/>
    <property type="match status" value="1"/>
</dbReference>
<evidence type="ECO:0000256" key="2">
    <source>
        <dbReference type="ARBA" id="ARBA00013081"/>
    </source>
</evidence>
<evidence type="ECO:0000256" key="5">
    <source>
        <dbReference type="ARBA" id="ARBA00047761"/>
    </source>
</evidence>
<dbReference type="PROSITE" id="PS50056">
    <property type="entry name" value="TYR_PHOSPHATASE_2"/>
    <property type="match status" value="1"/>
</dbReference>
<proteinExistence type="inferred from homology"/>
<dbReference type="SMART" id="SM00404">
    <property type="entry name" value="PTPc_motif"/>
    <property type="match status" value="1"/>
</dbReference>
<evidence type="ECO:0000259" key="8">
    <source>
        <dbReference type="PROSITE" id="PS50056"/>
    </source>
</evidence>
<keyword evidence="3" id="KW-0378">Hydrolase</keyword>
<dbReference type="InterPro" id="IPR020422">
    <property type="entry name" value="TYR_PHOSPHATASE_DUAL_dom"/>
</dbReference>
<protein>
    <recommendedName>
        <fullName evidence="2">protein-serine/threonine phosphatase</fullName>
        <ecNumber evidence="2">3.1.3.16</ecNumber>
    </recommendedName>
</protein>
<dbReference type="SMART" id="SM00195">
    <property type="entry name" value="DSPc"/>
    <property type="match status" value="1"/>
</dbReference>
<dbReference type="InterPro" id="IPR020405">
    <property type="entry name" value="Atypical_DUSP_subfamA"/>
</dbReference>
<dbReference type="SUPFAM" id="SSF52799">
    <property type="entry name" value="(Phosphotyrosine protein) phosphatases II"/>
    <property type="match status" value="1"/>
</dbReference>
<name>A0ABQ6MFA1_9STRA</name>
<accession>A0ABQ6MFA1</accession>
<dbReference type="InterPro" id="IPR029021">
    <property type="entry name" value="Prot-tyrosine_phosphatase-like"/>
</dbReference>
<dbReference type="PANTHER" id="PTHR45682:SF1">
    <property type="entry name" value="DUAL SPECIFICITY PROTEIN PHOSPHATASE 3"/>
    <property type="match status" value="1"/>
</dbReference>
<reference evidence="9 10" key="1">
    <citation type="journal article" date="2023" name="Commun. Biol.">
        <title>Genome analysis of Parmales, the sister group of diatoms, reveals the evolutionary specialization of diatoms from phago-mixotrophs to photoautotrophs.</title>
        <authorList>
            <person name="Ban H."/>
            <person name="Sato S."/>
            <person name="Yoshikawa S."/>
            <person name="Yamada K."/>
            <person name="Nakamura Y."/>
            <person name="Ichinomiya M."/>
            <person name="Sato N."/>
            <person name="Blanc-Mathieu R."/>
            <person name="Endo H."/>
            <person name="Kuwata A."/>
            <person name="Ogata H."/>
        </authorList>
    </citation>
    <scope>NUCLEOTIDE SEQUENCE [LARGE SCALE GENOMIC DNA]</scope>
</reference>
<evidence type="ECO:0000256" key="6">
    <source>
        <dbReference type="ARBA" id="ARBA00048336"/>
    </source>
</evidence>
<dbReference type="PROSITE" id="PS50054">
    <property type="entry name" value="TYR_PHOSPHATASE_DUAL"/>
    <property type="match status" value="1"/>
</dbReference>
<evidence type="ECO:0000259" key="7">
    <source>
        <dbReference type="PROSITE" id="PS50054"/>
    </source>
</evidence>
<evidence type="ECO:0000256" key="3">
    <source>
        <dbReference type="ARBA" id="ARBA00022801"/>
    </source>
</evidence>
<keyword evidence="10" id="KW-1185">Reference proteome</keyword>
<dbReference type="Pfam" id="PF00782">
    <property type="entry name" value="DSPc"/>
    <property type="match status" value="1"/>
</dbReference>
<evidence type="ECO:0000256" key="4">
    <source>
        <dbReference type="ARBA" id="ARBA00022912"/>
    </source>
</evidence>
<dbReference type="Proteomes" id="UP001165060">
    <property type="component" value="Unassembled WGS sequence"/>
</dbReference>
<evidence type="ECO:0000256" key="1">
    <source>
        <dbReference type="ARBA" id="ARBA00008601"/>
    </source>
</evidence>
<comment type="similarity">
    <text evidence="1">Belongs to the protein-tyrosine phosphatase family. Non-receptor class dual specificity subfamily.</text>
</comment>